<dbReference type="GO" id="GO:0022627">
    <property type="term" value="C:cytosolic small ribosomal subunit"/>
    <property type="evidence" value="ECO:0007669"/>
    <property type="project" value="TreeGrafter"/>
</dbReference>
<keyword evidence="2" id="KW-0472">Membrane</keyword>
<dbReference type="InterPro" id="IPR036986">
    <property type="entry name" value="S4_RNA-bd_sf"/>
</dbReference>
<organism evidence="4 5">
    <name type="scientific">Glossina austeni</name>
    <name type="common">Savannah tsetse fly</name>
    <dbReference type="NCBI Taxonomy" id="7395"/>
    <lineage>
        <taxon>Eukaryota</taxon>
        <taxon>Metazoa</taxon>
        <taxon>Ecdysozoa</taxon>
        <taxon>Arthropoda</taxon>
        <taxon>Hexapoda</taxon>
        <taxon>Insecta</taxon>
        <taxon>Pterygota</taxon>
        <taxon>Neoptera</taxon>
        <taxon>Endopterygota</taxon>
        <taxon>Diptera</taxon>
        <taxon>Brachycera</taxon>
        <taxon>Muscomorpha</taxon>
        <taxon>Hippoboscoidea</taxon>
        <taxon>Glossinidae</taxon>
        <taxon>Glossina</taxon>
    </lineage>
</organism>
<evidence type="ECO:0000256" key="2">
    <source>
        <dbReference type="SAM" id="Phobius"/>
    </source>
</evidence>
<sequence length="314" mass="36429">MDKLSIKLIKSLPNRPEDTLERYNRHIQHKRISGRQINPHAWESTTKICIDKHQYLRVWRRHNRSNFPFSLCFTLTQVASILGFNFLIVLFGVAIAKRFVIPMFLSIFSATISESLAVCALAGLSGYSGIQICFKMAYDLPSDYILNRDILFSRQLQHQKMPQQQLPCQLAAIIRKRLLQRALDKYIRQHTEAYSITHAKDKVWCEDSAYVLHKKVGVECTLHNYFISYKRARGPKKHLKRLAASKTWMLNKLGGVFARRPSTGPHKLRESLPLMIFLSSRLKTNFVALVDYLQLESFKFVQLIAMIDTPISYK</sequence>
<feature type="transmembrane region" description="Helical" evidence="2">
    <location>
        <begin position="101"/>
        <end position="127"/>
    </location>
</feature>
<dbReference type="PANTHER" id="PTHR11581">
    <property type="entry name" value="30S/40S RIBOSOMAL PROTEIN S4"/>
    <property type="match status" value="1"/>
</dbReference>
<keyword evidence="2" id="KW-1133">Transmembrane helix</keyword>
<dbReference type="PANTHER" id="PTHR11581:SF0">
    <property type="entry name" value="SMALL RIBOSOMAL SUBUNIT PROTEIN ES4"/>
    <property type="match status" value="1"/>
</dbReference>
<dbReference type="VEuPathDB" id="VectorBase:GAUT047464"/>
<dbReference type="Proteomes" id="UP000078200">
    <property type="component" value="Unassembled WGS sequence"/>
</dbReference>
<dbReference type="GO" id="GO:0003723">
    <property type="term" value="F:RNA binding"/>
    <property type="evidence" value="ECO:0007669"/>
    <property type="project" value="InterPro"/>
</dbReference>
<dbReference type="GO" id="GO:0006412">
    <property type="term" value="P:translation"/>
    <property type="evidence" value="ECO:0007669"/>
    <property type="project" value="InterPro"/>
</dbReference>
<feature type="domain" description="Small ribosomal subunit protein eS4 N-terminal" evidence="3">
    <location>
        <begin position="233"/>
        <end position="269"/>
    </location>
</feature>
<name>A0A1A9VTX1_GLOAU</name>
<dbReference type="STRING" id="7395.A0A1A9VTX1"/>
<protein>
    <recommendedName>
        <fullName evidence="1">40S ribosomal protein S4</fullName>
    </recommendedName>
</protein>
<dbReference type="Gene3D" id="3.10.290.10">
    <property type="entry name" value="RNA-binding S4 domain"/>
    <property type="match status" value="1"/>
</dbReference>
<dbReference type="Pfam" id="PF08071">
    <property type="entry name" value="RS4NT"/>
    <property type="match status" value="1"/>
</dbReference>
<keyword evidence="5" id="KW-1185">Reference proteome</keyword>
<evidence type="ECO:0000313" key="4">
    <source>
        <dbReference type="EnsemblMetazoa" id="GAUT047464-PA"/>
    </source>
</evidence>
<evidence type="ECO:0000259" key="3">
    <source>
        <dbReference type="Pfam" id="PF08071"/>
    </source>
</evidence>
<dbReference type="AlphaFoldDB" id="A0A1A9VTX1"/>
<feature type="transmembrane region" description="Helical" evidence="2">
    <location>
        <begin position="67"/>
        <end position="95"/>
    </location>
</feature>
<reference evidence="4" key="1">
    <citation type="submission" date="2020-05" db="UniProtKB">
        <authorList>
            <consortium name="EnsemblMetazoa"/>
        </authorList>
    </citation>
    <scope>IDENTIFICATION</scope>
    <source>
        <strain evidence="4">TTRI</strain>
    </source>
</reference>
<evidence type="ECO:0000256" key="1">
    <source>
        <dbReference type="ARBA" id="ARBA00035402"/>
    </source>
</evidence>
<dbReference type="InterPro" id="IPR000876">
    <property type="entry name" value="Ribosomal_eS4"/>
</dbReference>
<proteinExistence type="predicted"/>
<dbReference type="EnsemblMetazoa" id="GAUT047464-RA">
    <property type="protein sequence ID" value="GAUT047464-PA"/>
    <property type="gene ID" value="GAUT047464"/>
</dbReference>
<accession>A0A1A9VTX1</accession>
<keyword evidence="2" id="KW-0812">Transmembrane</keyword>
<evidence type="ECO:0000313" key="5">
    <source>
        <dbReference type="Proteomes" id="UP000078200"/>
    </source>
</evidence>
<dbReference type="GO" id="GO:0003735">
    <property type="term" value="F:structural constituent of ribosome"/>
    <property type="evidence" value="ECO:0007669"/>
    <property type="project" value="InterPro"/>
</dbReference>
<dbReference type="InterPro" id="IPR013843">
    <property type="entry name" value="Ribosomal_eS4_N"/>
</dbReference>